<evidence type="ECO:0000256" key="4">
    <source>
        <dbReference type="ARBA" id="ARBA00023040"/>
    </source>
</evidence>
<keyword evidence="3 8" id="KW-1133">Transmembrane helix</keyword>
<keyword evidence="4" id="KW-0297">G-protein coupled receptor</keyword>
<keyword evidence="6" id="KW-0675">Receptor</keyword>
<comment type="caution">
    <text evidence="10">The sequence shown here is derived from an EMBL/GenBank/DDBJ whole genome shotgun (WGS) entry which is preliminary data.</text>
</comment>
<dbReference type="CDD" id="cd00637">
    <property type="entry name" value="7tm_classA_rhodopsin-like"/>
    <property type="match status" value="1"/>
</dbReference>
<evidence type="ECO:0000256" key="3">
    <source>
        <dbReference type="ARBA" id="ARBA00022989"/>
    </source>
</evidence>
<evidence type="ECO:0000256" key="2">
    <source>
        <dbReference type="ARBA" id="ARBA00022692"/>
    </source>
</evidence>
<evidence type="ECO:0000259" key="9">
    <source>
        <dbReference type="PROSITE" id="PS50262"/>
    </source>
</evidence>
<keyword evidence="7" id="KW-0807">Transducer</keyword>
<evidence type="ECO:0000256" key="8">
    <source>
        <dbReference type="SAM" id="Phobius"/>
    </source>
</evidence>
<feature type="domain" description="G-protein coupled receptors family 1 profile" evidence="9">
    <location>
        <begin position="1"/>
        <end position="173"/>
    </location>
</feature>
<protein>
    <recommendedName>
        <fullName evidence="9">G-protein coupled receptors family 1 profile domain-containing protein</fullName>
    </recommendedName>
</protein>
<dbReference type="PROSITE" id="PS50262">
    <property type="entry name" value="G_PROTEIN_RECEP_F1_2"/>
    <property type="match status" value="1"/>
</dbReference>
<sequence>MATSDLLYPTFLLPIHLTHLYHDSWFIDGLPGRALCKLRALLERVSIDVSILSLILIAAERCSRVAFPLYSPFFTTKRSVLCILAIWIIAIAATVPGLLAFKLRSDQGQLLCGWSWNETIGESLSEKNYLLVTYVHYRVDFLGQQMSNVEVLRARVQRNRNVLWLATFVIVLG</sequence>
<evidence type="ECO:0000256" key="1">
    <source>
        <dbReference type="ARBA" id="ARBA00004141"/>
    </source>
</evidence>
<dbReference type="PROSITE" id="PS00237">
    <property type="entry name" value="G_PROTEIN_RECEP_F1_1"/>
    <property type="match status" value="1"/>
</dbReference>
<reference evidence="10 11" key="1">
    <citation type="submission" date="2022-05" db="EMBL/GenBank/DDBJ databases">
        <authorList>
            <consortium name="Genoscope - CEA"/>
            <person name="William W."/>
        </authorList>
    </citation>
    <scope>NUCLEOTIDE SEQUENCE [LARGE SCALE GENOMIC DNA]</scope>
</reference>
<keyword evidence="11" id="KW-1185">Reference proteome</keyword>
<evidence type="ECO:0000256" key="7">
    <source>
        <dbReference type="ARBA" id="ARBA00023224"/>
    </source>
</evidence>
<dbReference type="PANTHER" id="PTHR45695:SF9">
    <property type="entry name" value="LEUCOKININ RECEPTOR"/>
    <property type="match status" value="1"/>
</dbReference>
<feature type="transmembrane region" description="Helical" evidence="8">
    <location>
        <begin position="79"/>
        <end position="101"/>
    </location>
</feature>
<dbReference type="Proteomes" id="UP001159427">
    <property type="component" value="Unassembled WGS sequence"/>
</dbReference>
<evidence type="ECO:0000313" key="10">
    <source>
        <dbReference type="EMBL" id="CAH3023229.1"/>
    </source>
</evidence>
<name>A0ABN8M0Z0_9CNID</name>
<dbReference type="PANTHER" id="PTHR45695">
    <property type="entry name" value="LEUCOKININ RECEPTOR-RELATED"/>
    <property type="match status" value="1"/>
</dbReference>
<keyword evidence="5 8" id="KW-0472">Membrane</keyword>
<feature type="non-terminal residue" evidence="10">
    <location>
        <position position="173"/>
    </location>
</feature>
<dbReference type="EMBL" id="CALNXI010000251">
    <property type="protein sequence ID" value="CAH3023229.1"/>
    <property type="molecule type" value="Genomic_DNA"/>
</dbReference>
<dbReference type="InterPro" id="IPR000276">
    <property type="entry name" value="GPCR_Rhodpsn"/>
</dbReference>
<evidence type="ECO:0000313" key="11">
    <source>
        <dbReference type="Proteomes" id="UP001159427"/>
    </source>
</evidence>
<dbReference type="SUPFAM" id="SSF81321">
    <property type="entry name" value="Family A G protein-coupled receptor-like"/>
    <property type="match status" value="1"/>
</dbReference>
<evidence type="ECO:0000256" key="5">
    <source>
        <dbReference type="ARBA" id="ARBA00023136"/>
    </source>
</evidence>
<gene>
    <name evidence="10" type="ORF">PEVE_00018537</name>
</gene>
<dbReference type="Gene3D" id="1.20.1070.10">
    <property type="entry name" value="Rhodopsin 7-helix transmembrane proteins"/>
    <property type="match status" value="1"/>
</dbReference>
<organism evidence="10 11">
    <name type="scientific">Porites evermanni</name>
    <dbReference type="NCBI Taxonomy" id="104178"/>
    <lineage>
        <taxon>Eukaryota</taxon>
        <taxon>Metazoa</taxon>
        <taxon>Cnidaria</taxon>
        <taxon>Anthozoa</taxon>
        <taxon>Hexacorallia</taxon>
        <taxon>Scleractinia</taxon>
        <taxon>Fungiina</taxon>
        <taxon>Poritidae</taxon>
        <taxon>Porites</taxon>
    </lineage>
</organism>
<comment type="subcellular location">
    <subcellularLocation>
        <location evidence="1">Membrane</location>
        <topology evidence="1">Multi-pass membrane protein</topology>
    </subcellularLocation>
</comment>
<evidence type="ECO:0000256" key="6">
    <source>
        <dbReference type="ARBA" id="ARBA00023170"/>
    </source>
</evidence>
<keyword evidence="2 8" id="KW-0812">Transmembrane</keyword>
<dbReference type="InterPro" id="IPR017452">
    <property type="entry name" value="GPCR_Rhodpsn_7TM"/>
</dbReference>
<proteinExistence type="predicted"/>
<accession>A0ABN8M0Z0</accession>
<dbReference type="Pfam" id="PF00001">
    <property type="entry name" value="7tm_1"/>
    <property type="match status" value="1"/>
</dbReference>